<proteinExistence type="inferred from homology"/>
<evidence type="ECO:0000256" key="7">
    <source>
        <dbReference type="ARBA" id="ARBA00023136"/>
    </source>
</evidence>
<dbReference type="SUPFAM" id="SSF158791">
    <property type="entry name" value="MgtE N-terminal domain-like"/>
    <property type="match status" value="1"/>
</dbReference>
<keyword evidence="8" id="KW-1003">Cell membrane</keyword>
<dbReference type="InterPro" id="IPR006667">
    <property type="entry name" value="SLC41_membr_dom"/>
</dbReference>
<dbReference type="KEGG" id="tcx:Tcr_2060"/>
<feature type="transmembrane region" description="Helical" evidence="8">
    <location>
        <begin position="430"/>
        <end position="455"/>
    </location>
</feature>
<evidence type="ECO:0000256" key="5">
    <source>
        <dbReference type="ARBA" id="ARBA00022842"/>
    </source>
</evidence>
<evidence type="ECO:0000256" key="6">
    <source>
        <dbReference type="ARBA" id="ARBA00022989"/>
    </source>
</evidence>
<keyword evidence="4 8" id="KW-0812">Transmembrane</keyword>
<comment type="function">
    <text evidence="8">Acts as a magnesium transporter.</text>
</comment>
<accession>Q31DX3</accession>
<evidence type="ECO:0000256" key="1">
    <source>
        <dbReference type="ARBA" id="ARBA00004141"/>
    </source>
</evidence>
<dbReference type="InterPro" id="IPR006668">
    <property type="entry name" value="Mg_transptr_MgtE_intracell_dom"/>
</dbReference>
<dbReference type="Gene3D" id="1.25.60.10">
    <property type="entry name" value="MgtE N-terminal domain-like"/>
    <property type="match status" value="1"/>
</dbReference>
<dbReference type="Gene3D" id="3.10.580.10">
    <property type="entry name" value="CBS-domain"/>
    <property type="match status" value="1"/>
</dbReference>
<comment type="subcellular location">
    <subcellularLocation>
        <location evidence="8">Cell membrane</location>
        <topology evidence="8">Multi-pass membrane protein</topology>
    </subcellularLocation>
    <subcellularLocation>
        <location evidence="1">Membrane</location>
        <topology evidence="1">Multi-pass membrane protein</topology>
    </subcellularLocation>
</comment>
<comment type="similarity">
    <text evidence="2 8">Belongs to the SLC41A transporter family.</text>
</comment>
<dbReference type="GO" id="GO:0005886">
    <property type="term" value="C:plasma membrane"/>
    <property type="evidence" value="ECO:0007669"/>
    <property type="project" value="UniProtKB-SubCell"/>
</dbReference>
<evidence type="ECO:0000313" key="10">
    <source>
        <dbReference type="EMBL" id="ABB42650.1"/>
    </source>
</evidence>
<dbReference type="SUPFAM" id="SSF54631">
    <property type="entry name" value="CBS-domain pair"/>
    <property type="match status" value="1"/>
</dbReference>
<feature type="transmembrane region" description="Helical" evidence="8">
    <location>
        <begin position="351"/>
        <end position="381"/>
    </location>
</feature>
<reference evidence="10" key="1">
    <citation type="submission" date="2006-07" db="EMBL/GenBank/DDBJ databases">
        <title>Complete sequence of Thiomicrospira crunogena XCL-2.</title>
        <authorList>
            <consortium name="US DOE Joint Genome Institute"/>
            <person name="Copeland A."/>
            <person name="Lucas S."/>
            <person name="Lapidus A."/>
            <person name="Barry K."/>
            <person name="Detter J.C."/>
            <person name="Glavina del Rio T."/>
            <person name="Hammon N."/>
            <person name="Israni S."/>
            <person name="Dalin E."/>
            <person name="Tice H."/>
            <person name="Pitluck S."/>
            <person name="Chain P."/>
            <person name="Malfatti S."/>
            <person name="Shin M."/>
            <person name="Vergez L."/>
            <person name="Schmutz J."/>
            <person name="Larimer F."/>
            <person name="Land M."/>
            <person name="Hauser L."/>
            <person name="Kyrpides N."/>
            <person name="Lykidis A."/>
            <person name="Scott K.M."/>
            <person name="Sievert S."/>
            <person name="Kerfeld C."/>
            <person name="Freyermuth S."/>
            <person name="Dobrinski K."/>
            <person name="Boller A."/>
            <person name="Fitzpatrick K."/>
            <person name="Thoma P."/>
            <person name="Moore J."/>
            <person name="Richardson P."/>
        </authorList>
    </citation>
    <scope>NUCLEOTIDE SEQUENCE</scope>
    <source>
        <strain evidence="10">XCL-2</strain>
    </source>
</reference>
<evidence type="ECO:0000256" key="8">
    <source>
        <dbReference type="RuleBase" id="RU362011"/>
    </source>
</evidence>
<keyword evidence="8" id="KW-0479">Metal-binding</keyword>
<dbReference type="PANTHER" id="PTHR43773:SF1">
    <property type="entry name" value="MAGNESIUM TRANSPORTER MGTE"/>
    <property type="match status" value="1"/>
</dbReference>
<keyword evidence="7 8" id="KW-0472">Membrane</keyword>
<organism evidence="10">
    <name type="scientific">Hydrogenovibrio crunogenus (strain DSM 25203 / XCL-2)</name>
    <name type="common">Thiomicrospira crunogena</name>
    <dbReference type="NCBI Taxonomy" id="317025"/>
    <lineage>
        <taxon>Bacteria</taxon>
        <taxon>Pseudomonadati</taxon>
        <taxon>Pseudomonadota</taxon>
        <taxon>Gammaproteobacteria</taxon>
        <taxon>Thiotrichales</taxon>
        <taxon>Piscirickettsiaceae</taxon>
        <taxon>Hydrogenovibrio</taxon>
    </lineage>
</organism>
<dbReference type="EMBL" id="CP000109">
    <property type="protein sequence ID" value="ABB42650.1"/>
    <property type="molecule type" value="Genomic_DNA"/>
</dbReference>
<dbReference type="InterPro" id="IPR046342">
    <property type="entry name" value="CBS_dom_sf"/>
</dbReference>
<keyword evidence="5 8" id="KW-0460">Magnesium</keyword>
<dbReference type="Pfam" id="PF00571">
    <property type="entry name" value="CBS"/>
    <property type="match status" value="1"/>
</dbReference>
<name>Q31DX3_HYDCU</name>
<evidence type="ECO:0000259" key="9">
    <source>
        <dbReference type="SMART" id="SM00924"/>
    </source>
</evidence>
<dbReference type="NCBIfam" id="TIGR00400">
    <property type="entry name" value="mgtE"/>
    <property type="match status" value="1"/>
</dbReference>
<evidence type="ECO:0000256" key="4">
    <source>
        <dbReference type="ARBA" id="ARBA00022692"/>
    </source>
</evidence>
<keyword evidence="6 8" id="KW-1133">Transmembrane helix</keyword>
<feature type="transmembrane region" description="Helical" evidence="8">
    <location>
        <begin position="402"/>
        <end position="424"/>
    </location>
</feature>
<dbReference type="InterPro" id="IPR000644">
    <property type="entry name" value="CBS_dom"/>
</dbReference>
<dbReference type="SUPFAM" id="SSF161093">
    <property type="entry name" value="MgtE membrane domain-like"/>
    <property type="match status" value="1"/>
</dbReference>
<dbReference type="AlphaFoldDB" id="Q31DX3"/>
<gene>
    <name evidence="10" type="ordered locus">Tcr_2060</name>
</gene>
<dbReference type="Gene3D" id="1.10.357.20">
    <property type="entry name" value="SLC41 divalent cation transporters, integral membrane domain"/>
    <property type="match status" value="1"/>
</dbReference>
<sequence>MAVIKCISPLMDMLLRTKPQVPYAKNARSESSHPNKENDMTVNEEMPFSSEEKLVQLQALLAQEDQRAVCDFFVDLSDTEIALLLESFPASDREKIWVCVPDDLKGEVLAEVGDDVRSALMSEMALSDVSELTKDLGAQDIAEILDTVHESVKEAVIDNLDDSTREQVQALHAYDDNMVGRYMDPSTVNIKQDVTLETVQRYIRIKGLLDETTQEFMVTDKDNRLVGSLGLVDLVKQNQEAEVSEFMHQSVSLLDEMNIHDAAVILRSKELRFAPVVNQEGILVGQLNIDHIMEITREDADTTLLSMARVSDDEELFAPILSSAKSRGIWLGINLATAFLAAYVIGQFEAVLSQVVALAVLMPVVASMGGIAGSQTLTVIIRGLAMGQVGGNNRWWLFNKELWVGALNGLVWALVVGGVAQLWFENWMMSLVITLAIVINMTVANVSGIAIPLLLRRMKIDPALSGAVILTTVTDVVGFMSFLGLATLLILT</sequence>
<protein>
    <recommendedName>
        <fullName evidence="8">Magnesium transporter MgtE</fullName>
    </recommendedName>
</protein>
<comment type="subunit">
    <text evidence="8">Homodimer.</text>
</comment>
<dbReference type="Pfam" id="PF03448">
    <property type="entry name" value="MgtE_N"/>
    <property type="match status" value="1"/>
</dbReference>
<feature type="transmembrane region" description="Helical" evidence="8">
    <location>
        <begin position="467"/>
        <end position="491"/>
    </location>
</feature>
<dbReference type="GO" id="GO:0046872">
    <property type="term" value="F:metal ion binding"/>
    <property type="evidence" value="ECO:0007669"/>
    <property type="project" value="UniProtKB-KW"/>
</dbReference>
<dbReference type="eggNOG" id="COG2239">
    <property type="taxonomic scope" value="Bacteria"/>
</dbReference>
<feature type="transmembrane region" description="Helical" evidence="8">
    <location>
        <begin position="328"/>
        <end position="345"/>
    </location>
</feature>
<dbReference type="InterPro" id="IPR038076">
    <property type="entry name" value="MgtE_N_sf"/>
</dbReference>
<dbReference type="HOGENOM" id="CLU_037408_1_0_6"/>
<dbReference type="InterPro" id="IPR006669">
    <property type="entry name" value="MgtE_transporter"/>
</dbReference>
<keyword evidence="3 8" id="KW-0813">Transport</keyword>
<feature type="domain" description="Magnesium transporter MgtE intracellular" evidence="9">
    <location>
        <begin position="76"/>
        <end position="179"/>
    </location>
</feature>
<dbReference type="PANTHER" id="PTHR43773">
    <property type="entry name" value="MAGNESIUM TRANSPORTER MGTE"/>
    <property type="match status" value="1"/>
</dbReference>
<dbReference type="SMART" id="SM00924">
    <property type="entry name" value="MgtE_N"/>
    <property type="match status" value="1"/>
</dbReference>
<dbReference type="Pfam" id="PF01769">
    <property type="entry name" value="MgtE"/>
    <property type="match status" value="1"/>
</dbReference>
<evidence type="ECO:0000256" key="2">
    <source>
        <dbReference type="ARBA" id="ARBA00009749"/>
    </source>
</evidence>
<dbReference type="InterPro" id="IPR036739">
    <property type="entry name" value="SLC41_membr_dom_sf"/>
</dbReference>
<dbReference type="STRING" id="317025.Tcr_2060"/>
<dbReference type="GO" id="GO:0015095">
    <property type="term" value="F:magnesium ion transmembrane transporter activity"/>
    <property type="evidence" value="ECO:0007669"/>
    <property type="project" value="UniProtKB-UniRule"/>
</dbReference>
<evidence type="ECO:0000256" key="3">
    <source>
        <dbReference type="ARBA" id="ARBA00022448"/>
    </source>
</evidence>